<feature type="region of interest" description="Disordered" evidence="1">
    <location>
        <begin position="72"/>
        <end position="103"/>
    </location>
</feature>
<proteinExistence type="predicted"/>
<feature type="compositionally biased region" description="Basic and acidic residues" evidence="1">
    <location>
        <begin position="341"/>
        <end position="351"/>
    </location>
</feature>
<feature type="compositionally biased region" description="Basic and acidic residues" evidence="1">
    <location>
        <begin position="140"/>
        <end position="149"/>
    </location>
</feature>
<evidence type="ECO:0000256" key="1">
    <source>
        <dbReference type="SAM" id="MobiDB-lite"/>
    </source>
</evidence>
<keyword evidence="3" id="KW-1185">Reference proteome</keyword>
<feature type="region of interest" description="Disordered" evidence="1">
    <location>
        <begin position="224"/>
        <end position="257"/>
    </location>
</feature>
<accession>A0A7I8VEH5</accession>
<reference evidence="2 3" key="1">
    <citation type="submission" date="2020-08" db="EMBL/GenBank/DDBJ databases">
        <authorList>
            <person name="Hejnol A."/>
        </authorList>
    </citation>
    <scope>NUCLEOTIDE SEQUENCE [LARGE SCALE GENOMIC DNA]</scope>
</reference>
<protein>
    <submittedName>
        <fullName evidence="2">DgyrCDS3672</fullName>
    </submittedName>
</protein>
<feature type="region of interest" description="Disordered" evidence="1">
    <location>
        <begin position="329"/>
        <end position="360"/>
    </location>
</feature>
<sequence>MNNNEQQLQLQRQQQKSLSFLEEQFLMSEELKEIKDAIFDYLTKKTMRPILLAGLNLRTYLGRMGRSVVIAGQRTRAKKRRSETESGDGNETPEGLDSARRGKSSLIQSRMKQVFDNIQAHRTKDTEGHKKRSGGSVAEGRLEMRDGKVKPGFQAGKASSADIEDLEETVTLIRYSSPEDVDELIRQSGGRASIVKRAKTHFPPRKIKSILKTRKRCISNDSDDDERAITYSQSTGDENRRSRDAMADDSEDEEVLGERVVYTQMSVPRNPDKFINKAVQLNVVEAAPMEDPQLHNLVFTEISTSKPFDDSSNASQDIYTSEELQTTIQESTLGSEQVSETNRDSQSDESKSNLPGSIINKRSEPQKKFWMCMQHNEKKEFTLTLPKVVIASNDREKQKHWVISADMIKPGIKRTAGVSKEMSSQIEEKRSRFISSEDAKLLNRLQRYPASDNSDSSDYDSEKETYLSSDDDFVSTDDEGLVIQVDDDLVTDEEEFIPFGAQDPATYDDKQTSRVVVPHILDENDSDILPREYVEMVGSELLTLEHESEVAVGGLRAQLSIITNHLRQGKKTIKDQLKTDTRIKKKALKHRCRRATALYDFFKMDENRAFSRELGRMAEKLKQSCVHHQPAFVNLITPEIDMENVGSLNYTSWLTPIEEHQFQLKDKLGRVEGNVKGFYAISETGRFLSIDKKLVNYTKKFESLSVAWNGKLALLSTGKTDIAKISILTDHFAEYENLKVLSEVKICTPFFSVFEHTIAFVTNDQVRFYLKNSKNVWNYELKTFKPENCMVIDDNMYLVQNDRILEINSETRDTMIYESVLRTDTFSVEKLIHFVRNGFRILTTTENLHVFNPDKKDCSYYLMNSTFEDKILLSYYITQASIIFCLRSKDDFKDLSIQKFPLEESYF</sequence>
<dbReference type="EMBL" id="CAJFCJ010000005">
    <property type="protein sequence ID" value="CAD5114555.1"/>
    <property type="molecule type" value="Genomic_DNA"/>
</dbReference>
<feature type="region of interest" description="Disordered" evidence="1">
    <location>
        <begin position="446"/>
        <end position="465"/>
    </location>
</feature>
<name>A0A7I8VEH5_9ANNE</name>
<dbReference type="Proteomes" id="UP000549394">
    <property type="component" value="Unassembled WGS sequence"/>
</dbReference>
<evidence type="ECO:0000313" key="2">
    <source>
        <dbReference type="EMBL" id="CAD5114555.1"/>
    </source>
</evidence>
<feature type="region of interest" description="Disordered" evidence="1">
    <location>
        <begin position="120"/>
        <end position="160"/>
    </location>
</feature>
<evidence type="ECO:0000313" key="3">
    <source>
        <dbReference type="Proteomes" id="UP000549394"/>
    </source>
</evidence>
<feature type="compositionally biased region" description="Basic and acidic residues" evidence="1">
    <location>
        <begin position="237"/>
        <end position="246"/>
    </location>
</feature>
<feature type="compositionally biased region" description="Polar residues" evidence="1">
    <location>
        <begin position="329"/>
        <end position="340"/>
    </location>
</feature>
<dbReference type="AlphaFoldDB" id="A0A7I8VEH5"/>
<comment type="caution">
    <text evidence="2">The sequence shown here is derived from an EMBL/GenBank/DDBJ whole genome shotgun (WGS) entry which is preliminary data.</text>
</comment>
<organism evidence="2 3">
    <name type="scientific">Dimorphilus gyrociliatus</name>
    <dbReference type="NCBI Taxonomy" id="2664684"/>
    <lineage>
        <taxon>Eukaryota</taxon>
        <taxon>Metazoa</taxon>
        <taxon>Spiralia</taxon>
        <taxon>Lophotrochozoa</taxon>
        <taxon>Annelida</taxon>
        <taxon>Polychaeta</taxon>
        <taxon>Polychaeta incertae sedis</taxon>
        <taxon>Dinophilidae</taxon>
        <taxon>Dimorphilus</taxon>
    </lineage>
</organism>
<gene>
    <name evidence="2" type="ORF">DGYR_LOCUS3384</name>
</gene>